<proteinExistence type="inferred from homology"/>
<dbReference type="PANTHER" id="PTHR13806">
    <property type="entry name" value="FLOTILLIN-RELATED"/>
    <property type="match status" value="1"/>
</dbReference>
<comment type="subcellular location">
    <subcellularLocation>
        <location evidence="1">Membrane</location>
    </subcellularLocation>
</comment>
<feature type="transmembrane region" description="Helical" evidence="5">
    <location>
        <begin position="6"/>
        <end position="25"/>
    </location>
</feature>
<protein>
    <submittedName>
        <fullName evidence="7">Flotillin family protein</fullName>
    </submittedName>
</protein>
<dbReference type="InterPro" id="IPR036013">
    <property type="entry name" value="Band_7/SPFH_dom_sf"/>
</dbReference>
<feature type="compositionally biased region" description="Low complexity" evidence="4">
    <location>
        <begin position="494"/>
        <end position="520"/>
    </location>
</feature>
<dbReference type="InterPro" id="IPR001107">
    <property type="entry name" value="Band_7"/>
</dbReference>
<dbReference type="Pfam" id="PF15975">
    <property type="entry name" value="Flot"/>
    <property type="match status" value="1"/>
</dbReference>
<dbReference type="Pfam" id="PF01145">
    <property type="entry name" value="Band_7"/>
    <property type="match status" value="1"/>
</dbReference>
<dbReference type="InterPro" id="IPR031905">
    <property type="entry name" value="Flotillin_C"/>
</dbReference>
<feature type="domain" description="Band 7" evidence="6">
    <location>
        <begin position="26"/>
        <end position="200"/>
    </location>
</feature>
<accession>A0A538SLA0</accession>
<sequence length="533" mass="56785">MQFLIVPFIAFAVVIAFFAAVGIVMRNYVKVPPNKVAIISGRRRRLADHSTVGFRLVHGGATLIFPGLERVDYLDLNVIPLSLETKKAYTREGVAVTVQAVANVKIGSDDVSLANAAERFLGMRVEGVKEVILQTLEAHLRAICGTLTVEEINSDRQAFAQRMTAEAAQDFQKMGLVIDVFAVQHIADEHGYLDSLGRKRTSEVVRDAEIGEADAKRDSMTRTASADREGKTARFQADIAIASAEKDKNIQVALFAADVNSKNAQAAQAGPLADARARQEVKREEVRIIEIETEARIAVAGREAERKRKELEGTMVAEAEATKTSTILKAEGDKTATILAAEAEKQRKVVLAEADAKELEFEGLGEYAKISKIAEAESERVRKVGKAEADAILARGLAEAEAMRKKAEALRTYGEAAMMQMVVERLPEIARAFAEPLASIDKVSIMELGGGGNGSASGVNRFVSNVGGGMAAMSEFMKQSFGIDVAELIRAKQGATDGGAAAPGATAPAGSAPAAGAPVEPAKPPRSSKPASD</sequence>
<gene>
    <name evidence="7" type="ORF">E6K73_03720</name>
</gene>
<comment type="caution">
    <text evidence="7">The sequence shown here is derived from an EMBL/GenBank/DDBJ whole genome shotgun (WGS) entry which is preliminary data.</text>
</comment>
<dbReference type="Gene3D" id="3.30.479.30">
    <property type="entry name" value="Band 7 domain"/>
    <property type="match status" value="1"/>
</dbReference>
<evidence type="ECO:0000256" key="1">
    <source>
        <dbReference type="ARBA" id="ARBA00004370"/>
    </source>
</evidence>
<organism evidence="7 8">
    <name type="scientific">Eiseniibacteriota bacterium</name>
    <dbReference type="NCBI Taxonomy" id="2212470"/>
    <lineage>
        <taxon>Bacteria</taxon>
        <taxon>Candidatus Eiseniibacteriota</taxon>
    </lineage>
</organism>
<dbReference type="GO" id="GO:0002020">
    <property type="term" value="F:protease binding"/>
    <property type="evidence" value="ECO:0007669"/>
    <property type="project" value="TreeGrafter"/>
</dbReference>
<keyword evidence="5" id="KW-1133">Transmembrane helix</keyword>
<dbReference type="SMART" id="SM00244">
    <property type="entry name" value="PHB"/>
    <property type="match status" value="1"/>
</dbReference>
<evidence type="ECO:0000313" key="7">
    <source>
        <dbReference type="EMBL" id="TMQ52155.1"/>
    </source>
</evidence>
<dbReference type="GO" id="GO:0072659">
    <property type="term" value="P:protein localization to plasma membrane"/>
    <property type="evidence" value="ECO:0007669"/>
    <property type="project" value="TreeGrafter"/>
</dbReference>
<evidence type="ECO:0000256" key="4">
    <source>
        <dbReference type="SAM" id="MobiDB-lite"/>
    </source>
</evidence>
<dbReference type="GO" id="GO:0005886">
    <property type="term" value="C:plasma membrane"/>
    <property type="evidence" value="ECO:0007669"/>
    <property type="project" value="TreeGrafter"/>
</dbReference>
<dbReference type="EMBL" id="VBOT01000042">
    <property type="protein sequence ID" value="TMQ52155.1"/>
    <property type="molecule type" value="Genomic_DNA"/>
</dbReference>
<keyword evidence="3 5" id="KW-0472">Membrane</keyword>
<keyword evidence="5" id="KW-0812">Transmembrane</keyword>
<evidence type="ECO:0000256" key="5">
    <source>
        <dbReference type="SAM" id="Phobius"/>
    </source>
</evidence>
<evidence type="ECO:0000259" key="6">
    <source>
        <dbReference type="SMART" id="SM00244"/>
    </source>
</evidence>
<evidence type="ECO:0000313" key="8">
    <source>
        <dbReference type="Proteomes" id="UP000320184"/>
    </source>
</evidence>
<dbReference type="CDD" id="cd03399">
    <property type="entry name" value="SPFH_flotillin"/>
    <property type="match status" value="1"/>
</dbReference>
<dbReference type="InterPro" id="IPR027705">
    <property type="entry name" value="Flotillin_fam"/>
</dbReference>
<dbReference type="Proteomes" id="UP000320184">
    <property type="component" value="Unassembled WGS sequence"/>
</dbReference>
<feature type="region of interest" description="Disordered" evidence="4">
    <location>
        <begin position="494"/>
        <end position="533"/>
    </location>
</feature>
<dbReference type="AlphaFoldDB" id="A0A538SLA0"/>
<comment type="similarity">
    <text evidence="2">Belongs to the band 7/mec-2 family. Flotillin subfamily.</text>
</comment>
<name>A0A538SLA0_UNCEI</name>
<dbReference type="PANTHER" id="PTHR13806:SF46">
    <property type="entry name" value="FLOTILLIN-1-RELATED"/>
    <property type="match status" value="1"/>
</dbReference>
<evidence type="ECO:0000256" key="3">
    <source>
        <dbReference type="ARBA" id="ARBA00023136"/>
    </source>
</evidence>
<reference evidence="7 8" key="1">
    <citation type="journal article" date="2019" name="Nat. Microbiol.">
        <title>Mediterranean grassland soil C-N compound turnover is dependent on rainfall and depth, and is mediated by genomically divergent microorganisms.</title>
        <authorList>
            <person name="Diamond S."/>
            <person name="Andeer P.F."/>
            <person name="Li Z."/>
            <person name="Crits-Christoph A."/>
            <person name="Burstein D."/>
            <person name="Anantharaman K."/>
            <person name="Lane K.R."/>
            <person name="Thomas B.C."/>
            <person name="Pan C."/>
            <person name="Northen T.R."/>
            <person name="Banfield J.F."/>
        </authorList>
    </citation>
    <scope>NUCLEOTIDE SEQUENCE [LARGE SCALE GENOMIC DNA]</scope>
    <source>
        <strain evidence="7">WS_3</strain>
    </source>
</reference>
<evidence type="ECO:0000256" key="2">
    <source>
        <dbReference type="ARBA" id="ARBA00007161"/>
    </source>
</evidence>
<dbReference type="SUPFAM" id="SSF117892">
    <property type="entry name" value="Band 7/SPFH domain"/>
    <property type="match status" value="1"/>
</dbReference>